<gene>
    <name evidence="1" type="ORF">ABNK63_00985</name>
</gene>
<evidence type="ECO:0000313" key="1">
    <source>
        <dbReference type="EMBL" id="XBS90249.1"/>
    </source>
</evidence>
<name>A0AAU7QKQ1_9GAMM</name>
<dbReference type="EMBL" id="CP157948">
    <property type="protein sequence ID" value="XBS90249.1"/>
    <property type="molecule type" value="Genomic_DNA"/>
</dbReference>
<reference evidence="1" key="1">
    <citation type="submission" date="2024-06" db="EMBL/GenBank/DDBJ databases">
        <authorList>
            <person name="Sun Y."/>
        </authorList>
    </citation>
    <scope>NUCLEOTIDE SEQUENCE</scope>
    <source>
        <strain evidence="1">IGA1.0</strain>
    </source>
</reference>
<dbReference type="RefSeq" id="WP_350016428.1">
    <property type="nucleotide sequence ID" value="NZ_CP157948.1"/>
</dbReference>
<dbReference type="AlphaFoldDB" id="A0AAU7QKQ1"/>
<protein>
    <submittedName>
        <fullName evidence="1">Uncharacterized protein</fullName>
    </submittedName>
</protein>
<proteinExistence type="predicted"/>
<organism evidence="1">
    <name type="scientific">Rhodanobacter sp. IGA1.0</name>
    <dbReference type="NCBI Taxonomy" id="3158582"/>
    <lineage>
        <taxon>Bacteria</taxon>
        <taxon>Pseudomonadati</taxon>
        <taxon>Pseudomonadota</taxon>
        <taxon>Gammaproteobacteria</taxon>
        <taxon>Lysobacterales</taxon>
        <taxon>Rhodanobacteraceae</taxon>
        <taxon>Rhodanobacter</taxon>
    </lineage>
</organism>
<accession>A0AAU7QKQ1</accession>
<sequence length="412" mass="46497">MSRQSLSREQLQQRAARRHTWQEAAAGAPQIAALFEPRSPTFRTLDKKLVLGDEAFCILRALNDFDRRKVAEELLDIALHPNRLDADTGRGDWFQRLLPSRYPFKGYHYKIRYAIVPGKPVVIVDIFLDQDLLRSKLPDSVQRNALYQVSKVGTARFTPEFKQLGKEPGDVIKALTGSWGTDSPLPTHRIDTLHAAVNGMQNNLAKAAWLMGTHLETAYGENSVPIDNYTLFFNPTEGEGRDFFECGFDKQNLMECSHNSQHLAAVLVEAQRRGHRTRWVAHSQGAIIFITAVEFALKHDGIRLDHHSVCLHGTGCYVRRAELVCTRAGITIERVRNNPFDLVPNICGPNDWSLGGLERSLKFRGLVKEGGPLASPHTLPYLGLETYVEQLRFTGHHELARYAQQFHPSEMA</sequence>